<sequence length="57" mass="6609">MGAVPPWNSRFPMQIKVPRDFWPRFTWCRGFSQGESRSYGVHGCTSHEDEKSLSYGD</sequence>
<dbReference type="AlphaFoldDB" id="A0AAE1LN08"/>
<reference evidence="2" key="2">
    <citation type="journal article" date="2023" name="BMC Genomics">
        <title>Pest status, molecular evolution, and epigenetic factors derived from the genome assembly of Frankliniella fusca, a thysanopteran phytovirus vector.</title>
        <authorList>
            <person name="Catto M.A."/>
            <person name="Labadie P.E."/>
            <person name="Jacobson A.L."/>
            <person name="Kennedy G.G."/>
            <person name="Srinivasan R."/>
            <person name="Hunt B.G."/>
        </authorList>
    </citation>
    <scope>NUCLEOTIDE SEQUENCE</scope>
    <source>
        <strain evidence="2">PL_HMW_Pooled</strain>
    </source>
</reference>
<organism evidence="2 3">
    <name type="scientific">Frankliniella fusca</name>
    <dbReference type="NCBI Taxonomy" id="407009"/>
    <lineage>
        <taxon>Eukaryota</taxon>
        <taxon>Metazoa</taxon>
        <taxon>Ecdysozoa</taxon>
        <taxon>Arthropoda</taxon>
        <taxon>Hexapoda</taxon>
        <taxon>Insecta</taxon>
        <taxon>Pterygota</taxon>
        <taxon>Neoptera</taxon>
        <taxon>Paraneoptera</taxon>
        <taxon>Thysanoptera</taxon>
        <taxon>Terebrantia</taxon>
        <taxon>Thripoidea</taxon>
        <taxon>Thripidae</taxon>
        <taxon>Frankliniella</taxon>
    </lineage>
</organism>
<name>A0AAE1LN08_9NEOP</name>
<keyword evidence="3" id="KW-1185">Reference proteome</keyword>
<evidence type="ECO:0000313" key="3">
    <source>
        <dbReference type="Proteomes" id="UP001219518"/>
    </source>
</evidence>
<accession>A0AAE1LN08</accession>
<feature type="compositionally biased region" description="Basic and acidic residues" evidence="1">
    <location>
        <begin position="45"/>
        <end position="57"/>
    </location>
</feature>
<protein>
    <submittedName>
        <fullName evidence="2">Myosin IC heavy chain</fullName>
    </submittedName>
</protein>
<feature type="region of interest" description="Disordered" evidence="1">
    <location>
        <begin position="35"/>
        <end position="57"/>
    </location>
</feature>
<comment type="caution">
    <text evidence="2">The sequence shown here is derived from an EMBL/GenBank/DDBJ whole genome shotgun (WGS) entry which is preliminary data.</text>
</comment>
<evidence type="ECO:0000313" key="2">
    <source>
        <dbReference type="EMBL" id="KAK3926301.1"/>
    </source>
</evidence>
<proteinExistence type="predicted"/>
<dbReference type="EMBL" id="JAHWGI010001244">
    <property type="protein sequence ID" value="KAK3926301.1"/>
    <property type="molecule type" value="Genomic_DNA"/>
</dbReference>
<reference evidence="2" key="1">
    <citation type="submission" date="2021-07" db="EMBL/GenBank/DDBJ databases">
        <authorList>
            <person name="Catto M.A."/>
            <person name="Jacobson A."/>
            <person name="Kennedy G."/>
            <person name="Labadie P."/>
            <person name="Hunt B.G."/>
            <person name="Srinivasan R."/>
        </authorList>
    </citation>
    <scope>NUCLEOTIDE SEQUENCE</scope>
    <source>
        <strain evidence="2">PL_HMW_Pooled</strain>
        <tissue evidence="2">Head</tissue>
    </source>
</reference>
<evidence type="ECO:0000256" key="1">
    <source>
        <dbReference type="SAM" id="MobiDB-lite"/>
    </source>
</evidence>
<dbReference type="Proteomes" id="UP001219518">
    <property type="component" value="Unassembled WGS sequence"/>
</dbReference>
<gene>
    <name evidence="2" type="ORF">KUF71_014550</name>
</gene>